<evidence type="ECO:0000256" key="8">
    <source>
        <dbReference type="SAM" id="MobiDB-lite"/>
    </source>
</evidence>
<comment type="caution">
    <text evidence="11">The sequence shown here is derived from an EMBL/GenBank/DDBJ whole genome shotgun (WGS) entry which is preliminary data.</text>
</comment>
<organism evidence="11 12">
    <name type="scientific">Streptomyces luteolus</name>
    <dbReference type="NCBI Taxonomy" id="3043615"/>
    <lineage>
        <taxon>Bacteria</taxon>
        <taxon>Bacillati</taxon>
        <taxon>Actinomycetota</taxon>
        <taxon>Actinomycetes</taxon>
        <taxon>Kitasatosporales</taxon>
        <taxon>Streptomycetaceae</taxon>
        <taxon>Streptomyces</taxon>
    </lineage>
</organism>
<dbReference type="Pfam" id="PF00069">
    <property type="entry name" value="Pkinase"/>
    <property type="match status" value="1"/>
</dbReference>
<keyword evidence="9" id="KW-1133">Transmembrane helix</keyword>
<keyword evidence="3" id="KW-0808">Transferase</keyword>
<dbReference type="InterPro" id="IPR000719">
    <property type="entry name" value="Prot_kinase_dom"/>
</dbReference>
<evidence type="ECO:0000256" key="9">
    <source>
        <dbReference type="SAM" id="Phobius"/>
    </source>
</evidence>
<dbReference type="Gene3D" id="3.30.200.20">
    <property type="entry name" value="Phosphorylase Kinase, domain 1"/>
    <property type="match status" value="1"/>
</dbReference>
<dbReference type="CDD" id="cd14014">
    <property type="entry name" value="STKc_PknB_like"/>
    <property type="match status" value="1"/>
</dbReference>
<keyword evidence="4 7" id="KW-0547">Nucleotide-binding</keyword>
<dbReference type="Proteomes" id="UP001237105">
    <property type="component" value="Unassembled WGS sequence"/>
</dbReference>
<feature type="compositionally biased region" description="Low complexity" evidence="8">
    <location>
        <begin position="285"/>
        <end position="301"/>
    </location>
</feature>
<evidence type="ECO:0000256" key="3">
    <source>
        <dbReference type="ARBA" id="ARBA00022679"/>
    </source>
</evidence>
<sequence>MASTGDLIAGRYRIGARLGRGGMGTVWRAQDELLGRAVAVKELHVDDGLPSMDAEMQRERTLREARSVAQVRHPNIMVLHDIVEHDAQPWIVMELIDGRSLADRIALEGPVSPAEAARVGLALLDALRAAHASGVQHRDLKPANVLIEARTGRVVLSDFGIAQVAGQTTLTETGSFVGSPEYTAPERMSNRHTGPESDLWSLGVLLCAAVDGESPFHRDSVAGVLHAVVMDEIRIPAAAGPLTPVVRGLLERDVQRRVDLDEAERMLWPLAEDAATAPLATAGARAGAGAPVDPRLAHAAKPPAPPTHRGAARAPQPPTPRDPQSPSGSATEPADPLVASSRTEPPPSRRPRVRTAVLAAALAVALAAGGTGFGLWYAGRDQGRDPSAAGKVQADPTPTAESPKGDRVPDASPNPAAPDGAKSTGPTQKEKPGGGDADGAPDDGGSDAPADDPAPAGYRTVTDPLGFKVAVPDGFTRSYEAPRVYYYSPGKKFRLGFHPQPQDPQGPLAVMRQAHEDGPDDYPGYRDGSVTETTHGGNPAALWSFAWDGTAADGGPRKTYDLSWDEGGKMYDLWISGPSAQSATAKRHFDVALESFAAGG</sequence>
<keyword evidence="9" id="KW-0812">Transmembrane</keyword>
<dbReference type="InterPro" id="IPR008271">
    <property type="entry name" value="Ser/Thr_kinase_AS"/>
</dbReference>
<dbReference type="EMBL" id="JASCIS010000023">
    <property type="protein sequence ID" value="MDI3421258.1"/>
    <property type="molecule type" value="Genomic_DNA"/>
</dbReference>
<feature type="compositionally biased region" description="Low complexity" evidence="8">
    <location>
        <begin position="446"/>
        <end position="457"/>
    </location>
</feature>
<evidence type="ECO:0000256" key="6">
    <source>
        <dbReference type="ARBA" id="ARBA00022840"/>
    </source>
</evidence>
<dbReference type="PROSITE" id="PS00107">
    <property type="entry name" value="PROTEIN_KINASE_ATP"/>
    <property type="match status" value="1"/>
</dbReference>
<protein>
    <recommendedName>
        <fullName evidence="1">non-specific serine/threonine protein kinase</fullName>
        <ecNumber evidence="1">2.7.11.1</ecNumber>
    </recommendedName>
</protein>
<keyword evidence="9" id="KW-0472">Membrane</keyword>
<dbReference type="PANTHER" id="PTHR43289:SF6">
    <property type="entry name" value="SERINE_THREONINE-PROTEIN KINASE NEKL-3"/>
    <property type="match status" value="1"/>
</dbReference>
<feature type="binding site" evidence="7">
    <location>
        <position position="41"/>
    </location>
    <ligand>
        <name>ATP</name>
        <dbReference type="ChEBI" id="CHEBI:30616"/>
    </ligand>
</feature>
<feature type="transmembrane region" description="Helical" evidence="9">
    <location>
        <begin position="356"/>
        <end position="378"/>
    </location>
</feature>
<feature type="region of interest" description="Disordered" evidence="8">
    <location>
        <begin position="285"/>
        <end position="352"/>
    </location>
</feature>
<dbReference type="Gene3D" id="1.10.510.10">
    <property type="entry name" value="Transferase(Phosphotransferase) domain 1"/>
    <property type="match status" value="1"/>
</dbReference>
<proteinExistence type="predicted"/>
<dbReference type="GO" id="GO:0016301">
    <property type="term" value="F:kinase activity"/>
    <property type="evidence" value="ECO:0007669"/>
    <property type="project" value="UniProtKB-KW"/>
</dbReference>
<feature type="region of interest" description="Disordered" evidence="8">
    <location>
        <begin position="384"/>
        <end position="461"/>
    </location>
</feature>
<evidence type="ECO:0000256" key="1">
    <source>
        <dbReference type="ARBA" id="ARBA00012513"/>
    </source>
</evidence>
<dbReference type="InterPro" id="IPR011009">
    <property type="entry name" value="Kinase-like_dom_sf"/>
</dbReference>
<dbReference type="EC" id="2.7.11.1" evidence="1"/>
<feature type="domain" description="Protein kinase" evidence="10">
    <location>
        <begin position="12"/>
        <end position="269"/>
    </location>
</feature>
<dbReference type="PANTHER" id="PTHR43289">
    <property type="entry name" value="MITOGEN-ACTIVATED PROTEIN KINASE KINASE KINASE 20-RELATED"/>
    <property type="match status" value="1"/>
</dbReference>
<name>A0ABT6T074_9ACTN</name>
<evidence type="ECO:0000256" key="5">
    <source>
        <dbReference type="ARBA" id="ARBA00022777"/>
    </source>
</evidence>
<evidence type="ECO:0000256" key="7">
    <source>
        <dbReference type="PROSITE-ProRule" id="PRU10141"/>
    </source>
</evidence>
<gene>
    <name evidence="11" type="ORF">QIT00_22340</name>
</gene>
<keyword evidence="2" id="KW-0723">Serine/threonine-protein kinase</keyword>
<evidence type="ECO:0000259" key="10">
    <source>
        <dbReference type="PROSITE" id="PS50011"/>
    </source>
</evidence>
<evidence type="ECO:0000256" key="4">
    <source>
        <dbReference type="ARBA" id="ARBA00022741"/>
    </source>
</evidence>
<keyword evidence="12" id="KW-1185">Reference proteome</keyword>
<dbReference type="SUPFAM" id="SSF56112">
    <property type="entry name" value="Protein kinase-like (PK-like)"/>
    <property type="match status" value="1"/>
</dbReference>
<keyword evidence="5 11" id="KW-0418">Kinase</keyword>
<evidence type="ECO:0000313" key="12">
    <source>
        <dbReference type="Proteomes" id="UP001237105"/>
    </source>
</evidence>
<keyword evidence="6 7" id="KW-0067">ATP-binding</keyword>
<dbReference type="SMART" id="SM00220">
    <property type="entry name" value="S_TKc"/>
    <property type="match status" value="1"/>
</dbReference>
<dbReference type="RefSeq" id="WP_282537127.1">
    <property type="nucleotide sequence ID" value="NZ_JASCIS010000023.1"/>
</dbReference>
<evidence type="ECO:0000256" key="2">
    <source>
        <dbReference type="ARBA" id="ARBA00022527"/>
    </source>
</evidence>
<reference evidence="11 12" key="1">
    <citation type="submission" date="2023-05" db="EMBL/GenBank/DDBJ databases">
        <title>Draft genome sequence of Streptomyces sp. B-S-A12 isolated from a cave soil in Thailand.</title>
        <authorList>
            <person name="Chamroensaksri N."/>
            <person name="Muangham S."/>
        </authorList>
    </citation>
    <scope>NUCLEOTIDE SEQUENCE [LARGE SCALE GENOMIC DNA]</scope>
    <source>
        <strain evidence="11 12">B-S-A12</strain>
    </source>
</reference>
<dbReference type="PROSITE" id="PS00108">
    <property type="entry name" value="PROTEIN_KINASE_ST"/>
    <property type="match status" value="1"/>
</dbReference>
<dbReference type="PROSITE" id="PS50011">
    <property type="entry name" value="PROTEIN_KINASE_DOM"/>
    <property type="match status" value="1"/>
</dbReference>
<accession>A0ABT6T074</accession>
<dbReference type="InterPro" id="IPR017441">
    <property type="entry name" value="Protein_kinase_ATP_BS"/>
</dbReference>
<evidence type="ECO:0000313" key="11">
    <source>
        <dbReference type="EMBL" id="MDI3421258.1"/>
    </source>
</evidence>